<protein>
    <submittedName>
        <fullName evidence="4">Discoidin domain-containing protein</fullName>
    </submittedName>
</protein>
<organism evidence="4 5">
    <name type="scientific">Paenibacillus sepulcri</name>
    <dbReference type="NCBI Taxonomy" id="359917"/>
    <lineage>
        <taxon>Bacteria</taxon>
        <taxon>Bacillati</taxon>
        <taxon>Bacillota</taxon>
        <taxon>Bacilli</taxon>
        <taxon>Bacillales</taxon>
        <taxon>Paenibacillaceae</taxon>
        <taxon>Paenibacillus</taxon>
    </lineage>
</organism>
<dbReference type="Pfam" id="PF00754">
    <property type="entry name" value="F5_F8_type_C"/>
    <property type="match status" value="1"/>
</dbReference>
<sequence length="390" mass="42425">MKRSFALTTRVLAAIMLCTSLFSAGYFLYGPANAEPSSTNVFAEAGVTATANGYMSEEVAPSRAIDGDMESGKWMFEGDKNLPGEANPYWLKIDAGAEVTVHQFVLAHAGAAGEPDSYNTRDYTIETSDDDESWTPAVTVTDNTYGMTTHDLDVPVTARYFKLSITDPGEADSSTALYAANIYEFQAIGHTGSEPAAAEAAPLAAGENHGLIGEYYTGNEDFSFKDLKAKTIDPQINFTNLDPVLQNWTGQADHSNARWTGQIMPPQTGDYTFYMIGDNGFRLWVDDQLVIDHWVNDWDLEQTGTPISLEGGKKYNFKIEYFEYSGGSNLYLRWSAPGMAKDIVPSSAFYLPADYTGPAAASVSKDGLDILLSMSSNLNALPGALPQHFT</sequence>
<keyword evidence="1" id="KW-0732">Signal</keyword>
<dbReference type="PROSITE" id="PS50022">
    <property type="entry name" value="FA58C_3"/>
    <property type="match status" value="1"/>
</dbReference>
<feature type="signal peptide" evidence="1">
    <location>
        <begin position="1"/>
        <end position="34"/>
    </location>
</feature>
<dbReference type="InterPro" id="IPR000421">
    <property type="entry name" value="FA58C"/>
</dbReference>
<feature type="chain" id="PRO_5046427975" evidence="1">
    <location>
        <begin position="35"/>
        <end position="390"/>
    </location>
</feature>
<evidence type="ECO:0000313" key="5">
    <source>
        <dbReference type="Proteomes" id="UP001519887"/>
    </source>
</evidence>
<accession>A0ABS7CBE9</accession>
<evidence type="ECO:0000259" key="2">
    <source>
        <dbReference type="PROSITE" id="PS50022"/>
    </source>
</evidence>
<dbReference type="InterPro" id="IPR011658">
    <property type="entry name" value="PA14_dom"/>
</dbReference>
<dbReference type="InterPro" id="IPR008979">
    <property type="entry name" value="Galactose-bd-like_sf"/>
</dbReference>
<comment type="caution">
    <text evidence="4">The sequence shown here is derived from an EMBL/GenBank/DDBJ whole genome shotgun (WGS) entry which is preliminary data.</text>
</comment>
<dbReference type="InterPro" id="IPR037524">
    <property type="entry name" value="PA14/GLEYA"/>
</dbReference>
<dbReference type="SUPFAM" id="SSF49785">
    <property type="entry name" value="Galactose-binding domain-like"/>
    <property type="match status" value="1"/>
</dbReference>
<dbReference type="Proteomes" id="UP001519887">
    <property type="component" value="Unassembled WGS sequence"/>
</dbReference>
<gene>
    <name evidence="4" type="ORF">K0U00_29900</name>
</gene>
<keyword evidence="5" id="KW-1185">Reference proteome</keyword>
<proteinExistence type="predicted"/>
<dbReference type="Gene3D" id="2.60.120.260">
    <property type="entry name" value="Galactose-binding domain-like"/>
    <property type="match status" value="1"/>
</dbReference>
<dbReference type="PROSITE" id="PS51820">
    <property type="entry name" value="PA14"/>
    <property type="match status" value="1"/>
</dbReference>
<reference evidence="4 5" key="1">
    <citation type="submission" date="2021-07" db="EMBL/GenBank/DDBJ databases">
        <title>Paenibacillus radiodurans sp. nov., isolated from the southeastern edge of Tengger Desert.</title>
        <authorList>
            <person name="Zhang G."/>
        </authorList>
    </citation>
    <scope>NUCLEOTIDE SEQUENCE [LARGE SCALE GENOMIC DNA]</scope>
    <source>
        <strain evidence="4 5">CCM 7311</strain>
    </source>
</reference>
<name>A0ABS7CBE9_9BACL</name>
<evidence type="ECO:0000256" key="1">
    <source>
        <dbReference type="SAM" id="SignalP"/>
    </source>
</evidence>
<feature type="non-terminal residue" evidence="4">
    <location>
        <position position="390"/>
    </location>
</feature>
<dbReference type="SUPFAM" id="SSF56988">
    <property type="entry name" value="Anthrax protective antigen"/>
    <property type="match status" value="1"/>
</dbReference>
<dbReference type="Gene3D" id="3.90.182.10">
    <property type="entry name" value="Toxin - Anthrax Protective Antigen,domain 1"/>
    <property type="match status" value="1"/>
</dbReference>
<dbReference type="SMART" id="SM00758">
    <property type="entry name" value="PA14"/>
    <property type="match status" value="1"/>
</dbReference>
<evidence type="ECO:0000259" key="3">
    <source>
        <dbReference type="PROSITE" id="PS51820"/>
    </source>
</evidence>
<dbReference type="Pfam" id="PF07691">
    <property type="entry name" value="PA14"/>
    <property type="match status" value="1"/>
</dbReference>
<feature type="domain" description="F5/8 type C" evidence="2">
    <location>
        <begin position="29"/>
        <end position="190"/>
    </location>
</feature>
<dbReference type="EMBL" id="JAHZIK010001131">
    <property type="protein sequence ID" value="MBW7458260.1"/>
    <property type="molecule type" value="Genomic_DNA"/>
</dbReference>
<feature type="domain" description="PA14" evidence="3">
    <location>
        <begin position="206"/>
        <end position="348"/>
    </location>
</feature>
<evidence type="ECO:0000313" key="4">
    <source>
        <dbReference type="EMBL" id="MBW7458260.1"/>
    </source>
</evidence>